<dbReference type="GeneID" id="117649896"/>
<dbReference type="OrthoDB" id="2401965at2759"/>
<evidence type="ECO:0000313" key="5">
    <source>
        <dbReference type="RefSeq" id="XP_034248971.1"/>
    </source>
</evidence>
<proteinExistence type="inferred from homology"/>
<gene>
    <name evidence="5" type="primary">LOC117649896</name>
</gene>
<dbReference type="RefSeq" id="XP_034248971.1">
    <property type="nucleotide sequence ID" value="XM_034393080.1"/>
</dbReference>
<name>A0A6P8ZVK6_THRPL</name>
<reference evidence="5" key="1">
    <citation type="submission" date="2025-08" db="UniProtKB">
        <authorList>
            <consortium name="RefSeq"/>
        </authorList>
    </citation>
    <scope>IDENTIFICATION</scope>
    <source>
        <tissue evidence="5">Total insect</tissue>
    </source>
</reference>
<dbReference type="PROSITE" id="PS00297">
    <property type="entry name" value="HSP70_1"/>
    <property type="match status" value="1"/>
</dbReference>
<dbReference type="GO" id="GO:0005524">
    <property type="term" value="F:ATP binding"/>
    <property type="evidence" value="ECO:0007669"/>
    <property type="project" value="UniProtKB-KW"/>
</dbReference>
<dbReference type="SUPFAM" id="SSF53067">
    <property type="entry name" value="Actin-like ATPase domain"/>
    <property type="match status" value="1"/>
</dbReference>
<evidence type="ECO:0000256" key="3">
    <source>
        <dbReference type="ARBA" id="ARBA00022840"/>
    </source>
</evidence>
<dbReference type="Gene3D" id="3.30.420.40">
    <property type="match status" value="1"/>
</dbReference>
<protein>
    <submittedName>
        <fullName evidence="5">Endoplasmic reticulum chaperone BiP-like</fullName>
    </submittedName>
</protein>
<sequence>MSAGVALKPCGDGPVVGIDLGTTYSVVAIYRRGKVEIFSNDNGSRVTPSVVGFMDGESFVGEAAKDLPADRQVYDAKRLIGRPWKDEKVQTSQPDT</sequence>
<dbReference type="InterPro" id="IPR013126">
    <property type="entry name" value="Hsp_70_fam"/>
</dbReference>
<keyword evidence="4" id="KW-1185">Reference proteome</keyword>
<dbReference type="KEGG" id="tpal:117649896"/>
<evidence type="ECO:0000256" key="2">
    <source>
        <dbReference type="ARBA" id="ARBA00022741"/>
    </source>
</evidence>
<evidence type="ECO:0000256" key="1">
    <source>
        <dbReference type="ARBA" id="ARBA00007381"/>
    </source>
</evidence>
<dbReference type="Pfam" id="PF00012">
    <property type="entry name" value="HSP70"/>
    <property type="match status" value="1"/>
</dbReference>
<dbReference type="Proteomes" id="UP000515158">
    <property type="component" value="Unplaced"/>
</dbReference>
<dbReference type="InterPro" id="IPR043129">
    <property type="entry name" value="ATPase_NBD"/>
</dbReference>
<accession>A0A6P8ZVK6</accession>
<dbReference type="FunFam" id="3.30.420.40:FF:000028">
    <property type="entry name" value="heat shock 70 kDa protein-like"/>
    <property type="match status" value="1"/>
</dbReference>
<dbReference type="AlphaFoldDB" id="A0A6P8ZVK6"/>
<keyword evidence="2" id="KW-0547">Nucleotide-binding</keyword>
<comment type="similarity">
    <text evidence="1">Belongs to the heat shock protein 70 family.</text>
</comment>
<dbReference type="GO" id="GO:0140662">
    <property type="term" value="F:ATP-dependent protein folding chaperone"/>
    <property type="evidence" value="ECO:0007669"/>
    <property type="project" value="InterPro"/>
</dbReference>
<dbReference type="PANTHER" id="PTHR19375">
    <property type="entry name" value="HEAT SHOCK PROTEIN 70KDA"/>
    <property type="match status" value="1"/>
</dbReference>
<dbReference type="InParanoid" id="A0A6P8ZVK6"/>
<evidence type="ECO:0000313" key="4">
    <source>
        <dbReference type="Proteomes" id="UP000515158"/>
    </source>
</evidence>
<dbReference type="InterPro" id="IPR018181">
    <property type="entry name" value="Heat_shock_70_CS"/>
</dbReference>
<organism evidence="5">
    <name type="scientific">Thrips palmi</name>
    <name type="common">Melon thrips</name>
    <dbReference type="NCBI Taxonomy" id="161013"/>
    <lineage>
        <taxon>Eukaryota</taxon>
        <taxon>Metazoa</taxon>
        <taxon>Ecdysozoa</taxon>
        <taxon>Arthropoda</taxon>
        <taxon>Hexapoda</taxon>
        <taxon>Insecta</taxon>
        <taxon>Pterygota</taxon>
        <taxon>Neoptera</taxon>
        <taxon>Paraneoptera</taxon>
        <taxon>Thysanoptera</taxon>
        <taxon>Terebrantia</taxon>
        <taxon>Thripoidea</taxon>
        <taxon>Thripidae</taxon>
        <taxon>Thrips</taxon>
    </lineage>
</organism>
<dbReference type="PRINTS" id="PR00301">
    <property type="entry name" value="HEATSHOCK70"/>
</dbReference>
<keyword evidence="3" id="KW-0067">ATP-binding</keyword>